<gene>
    <name evidence="2" type="ORF">SCHCODRAFT_85504</name>
</gene>
<name>D8Q8X2_SCHCM</name>
<evidence type="ECO:0000313" key="3">
    <source>
        <dbReference type="Proteomes" id="UP000007431"/>
    </source>
</evidence>
<proteinExistence type="predicted"/>
<evidence type="ECO:0000256" key="1">
    <source>
        <dbReference type="SAM" id="MobiDB-lite"/>
    </source>
</evidence>
<dbReference type="InParanoid" id="D8Q8X2"/>
<dbReference type="VEuPathDB" id="FungiDB:SCHCODRAFT_02507423"/>
<dbReference type="GeneID" id="9587943"/>
<dbReference type="HOGENOM" id="CLU_1644697_0_0_1"/>
<dbReference type="Proteomes" id="UP000007431">
    <property type="component" value="Unassembled WGS sequence"/>
</dbReference>
<dbReference type="KEGG" id="scm:SCHCO_02507423"/>
<reference evidence="2 3" key="1">
    <citation type="journal article" date="2010" name="Nat. Biotechnol.">
        <title>Genome sequence of the model mushroom Schizophyllum commune.</title>
        <authorList>
            <person name="Ohm R.A."/>
            <person name="de Jong J.F."/>
            <person name="Lugones L.G."/>
            <person name="Aerts A."/>
            <person name="Kothe E."/>
            <person name="Stajich J.E."/>
            <person name="de Vries R.P."/>
            <person name="Record E."/>
            <person name="Levasseur A."/>
            <person name="Baker S.E."/>
            <person name="Bartholomew K.A."/>
            <person name="Coutinho P.M."/>
            <person name="Erdmann S."/>
            <person name="Fowler T.J."/>
            <person name="Gathman A.C."/>
            <person name="Lombard V."/>
            <person name="Henrissat B."/>
            <person name="Knabe N."/>
            <person name="Kuees U."/>
            <person name="Lilly W.W."/>
            <person name="Lindquist E."/>
            <person name="Lucas S."/>
            <person name="Magnuson J.K."/>
            <person name="Piumi F."/>
            <person name="Raudaskoski M."/>
            <person name="Salamov A."/>
            <person name="Schmutz J."/>
            <person name="Schwarze F.W.M.R."/>
            <person name="vanKuyk P.A."/>
            <person name="Horton J.S."/>
            <person name="Grigoriev I.V."/>
            <person name="Woesten H.A.B."/>
        </authorList>
    </citation>
    <scope>NUCLEOTIDE SEQUENCE [LARGE SCALE GENOMIC DNA]</scope>
    <source>
        <strain evidence="3">H4-8 / FGSC 9210</strain>
    </source>
</reference>
<dbReference type="RefSeq" id="XP_003030041.1">
    <property type="nucleotide sequence ID" value="XM_003029995.1"/>
</dbReference>
<sequence>MLSQPSPSPSSSASTSTAASISTAPNQTDIDFLDLSDDEESEEMYPFNYYPDEVMPRRRHACCARCTNELQPFDFDDDESDREAYINIPSPSANYRIILDILGGVKREPGPAELRVAVDQKHDLSAPRLRRAKSFSSFSSRVAGLAHTFAKKLRPKRIVAH</sequence>
<dbReference type="OrthoDB" id="10360948at2759"/>
<evidence type="ECO:0000313" key="2">
    <source>
        <dbReference type="EMBL" id="EFI95138.1"/>
    </source>
</evidence>
<feature type="compositionally biased region" description="Low complexity" evidence="1">
    <location>
        <begin position="1"/>
        <end position="25"/>
    </location>
</feature>
<accession>D8Q8X2</accession>
<organism evidence="3">
    <name type="scientific">Schizophyllum commune (strain H4-8 / FGSC 9210)</name>
    <name type="common">Split gill fungus</name>
    <dbReference type="NCBI Taxonomy" id="578458"/>
    <lineage>
        <taxon>Eukaryota</taxon>
        <taxon>Fungi</taxon>
        <taxon>Dikarya</taxon>
        <taxon>Basidiomycota</taxon>
        <taxon>Agaricomycotina</taxon>
        <taxon>Agaricomycetes</taxon>
        <taxon>Agaricomycetidae</taxon>
        <taxon>Agaricales</taxon>
        <taxon>Schizophyllaceae</taxon>
        <taxon>Schizophyllum</taxon>
    </lineage>
</organism>
<dbReference type="EMBL" id="GL377308">
    <property type="protein sequence ID" value="EFI95138.1"/>
    <property type="molecule type" value="Genomic_DNA"/>
</dbReference>
<dbReference type="AlphaFoldDB" id="D8Q8X2"/>
<keyword evidence="3" id="KW-1185">Reference proteome</keyword>
<feature type="region of interest" description="Disordered" evidence="1">
    <location>
        <begin position="1"/>
        <end position="31"/>
    </location>
</feature>
<protein>
    <submittedName>
        <fullName evidence="2">Expressed protein</fullName>
    </submittedName>
</protein>